<evidence type="ECO:0000256" key="3">
    <source>
        <dbReference type="ARBA" id="ARBA00022723"/>
    </source>
</evidence>
<keyword evidence="8" id="KW-1133">Transmembrane helix</keyword>
<dbReference type="PROSITE" id="PS50089">
    <property type="entry name" value="ZF_RING_2"/>
    <property type="match status" value="1"/>
</dbReference>
<accession>A0ABC9HAZ0</accession>
<dbReference type="InterPro" id="IPR053238">
    <property type="entry name" value="RING-H2_zinc_finger"/>
</dbReference>
<evidence type="ECO:0000256" key="2">
    <source>
        <dbReference type="ARBA" id="ARBA00012483"/>
    </source>
</evidence>
<dbReference type="AlphaFoldDB" id="A0ABC9HAZ0"/>
<reference evidence="11 12" key="1">
    <citation type="submission" date="2024-10" db="EMBL/GenBank/DDBJ databases">
        <authorList>
            <person name="Ryan C."/>
        </authorList>
    </citation>
    <scope>NUCLEOTIDE SEQUENCE [LARGE SCALE GENOMIC DNA]</scope>
</reference>
<evidence type="ECO:0000259" key="9">
    <source>
        <dbReference type="PROSITE" id="PS50089"/>
    </source>
</evidence>
<dbReference type="SMART" id="SM00184">
    <property type="entry name" value="RING"/>
    <property type="match status" value="1"/>
</dbReference>
<evidence type="ECO:0000256" key="8">
    <source>
        <dbReference type="SAM" id="Phobius"/>
    </source>
</evidence>
<proteinExistence type="inferred from homology"/>
<dbReference type="Pfam" id="PF13639">
    <property type="entry name" value="zf-RING_2"/>
    <property type="match status" value="1"/>
</dbReference>
<dbReference type="SUPFAM" id="SSF57850">
    <property type="entry name" value="RING/U-box"/>
    <property type="match status" value="1"/>
</dbReference>
<dbReference type="GO" id="GO:0061630">
    <property type="term" value="F:ubiquitin protein ligase activity"/>
    <property type="evidence" value="ECO:0007669"/>
    <property type="project" value="UniProtKB-EC"/>
</dbReference>
<evidence type="ECO:0000256" key="7">
    <source>
        <dbReference type="PROSITE-ProRule" id="PRU00175"/>
    </source>
</evidence>
<feature type="transmembrane region" description="Helical" evidence="8">
    <location>
        <begin position="42"/>
        <end position="62"/>
    </location>
</feature>
<dbReference type="EMBL" id="CAXIPR030003736">
    <property type="protein sequence ID" value="CAM0150772.1"/>
    <property type="molecule type" value="Genomic_DNA"/>
</dbReference>
<name>A0ABC9HAZ0_9POAL</name>
<dbReference type="InterPro" id="IPR013083">
    <property type="entry name" value="Znf_RING/FYVE/PHD"/>
</dbReference>
<evidence type="ECO:0000256" key="5">
    <source>
        <dbReference type="ARBA" id="ARBA00022833"/>
    </source>
</evidence>
<protein>
    <recommendedName>
        <fullName evidence="2">RING-type E3 ubiquitin transferase</fullName>
        <ecNumber evidence="2">2.3.2.27</ecNumber>
    </recommendedName>
</protein>
<evidence type="ECO:0000313" key="11">
    <source>
        <dbReference type="EMBL" id="CAM0150772.1"/>
    </source>
</evidence>
<dbReference type="EMBL" id="OZ075112">
    <property type="protein sequence ID" value="CAL4970504.1"/>
    <property type="molecule type" value="Genomic_DNA"/>
</dbReference>
<sequence length="207" mass="22080">MAAVDCMTRACALAIATAACVGLPCALVYEIVRAAAARRSGTAAALSFFVVAWVAATAAYYPRVCANILRLRGRQQQARHGRHFDYPGAAAHGALLPSCERLFVARHHHGGLAALRREPPAGFGGGGARVVVAGDTTTLLVAPPSERCVVCLCDVEEVETAAWLPACMHMFHRHCIDQWLHQHGHSTCPICRCDAFFAAAPPQVQTV</sequence>
<dbReference type="InterPro" id="IPR001841">
    <property type="entry name" value="Znf_RING"/>
</dbReference>
<keyword evidence="12" id="KW-1185">Reference proteome</keyword>
<dbReference type="Proteomes" id="UP001497457">
    <property type="component" value="Unassembled WGS sequence"/>
</dbReference>
<keyword evidence="8" id="KW-0812">Transmembrane</keyword>
<dbReference type="EC" id="2.3.2.27" evidence="2"/>
<dbReference type="PANTHER" id="PTHR14155:SF485">
    <property type="entry name" value="E3 UBIQUITIN-PROTEIN LIGASE ATL41"/>
    <property type="match status" value="1"/>
</dbReference>
<comment type="similarity">
    <text evidence="6">Belongs to the RING-type zinc finger family. ATL subfamily.</text>
</comment>
<dbReference type="Proteomes" id="UP001497457">
    <property type="component" value="Chromosome 2b"/>
</dbReference>
<dbReference type="Gene3D" id="3.30.40.10">
    <property type="entry name" value="Zinc/RING finger domain, C3HC4 (zinc finger)"/>
    <property type="match status" value="1"/>
</dbReference>
<dbReference type="GO" id="GO:0008270">
    <property type="term" value="F:zinc ion binding"/>
    <property type="evidence" value="ECO:0007669"/>
    <property type="project" value="UniProtKB-KW"/>
</dbReference>
<keyword evidence="4 7" id="KW-0863">Zinc-finger</keyword>
<evidence type="ECO:0000313" key="10">
    <source>
        <dbReference type="EMBL" id="CAL4970504.1"/>
    </source>
</evidence>
<evidence type="ECO:0000313" key="12">
    <source>
        <dbReference type="Proteomes" id="UP001497457"/>
    </source>
</evidence>
<keyword evidence="3" id="KW-0479">Metal-binding</keyword>
<keyword evidence="5" id="KW-0862">Zinc</keyword>
<organism evidence="11 12">
    <name type="scientific">Urochloa decumbens</name>
    <dbReference type="NCBI Taxonomy" id="240449"/>
    <lineage>
        <taxon>Eukaryota</taxon>
        <taxon>Viridiplantae</taxon>
        <taxon>Streptophyta</taxon>
        <taxon>Embryophyta</taxon>
        <taxon>Tracheophyta</taxon>
        <taxon>Spermatophyta</taxon>
        <taxon>Magnoliopsida</taxon>
        <taxon>Liliopsida</taxon>
        <taxon>Poales</taxon>
        <taxon>Poaceae</taxon>
        <taxon>PACMAD clade</taxon>
        <taxon>Panicoideae</taxon>
        <taxon>Panicodae</taxon>
        <taxon>Paniceae</taxon>
        <taxon>Melinidinae</taxon>
        <taxon>Urochloa</taxon>
    </lineage>
</organism>
<keyword evidence="8" id="KW-0472">Membrane</keyword>
<evidence type="ECO:0000256" key="1">
    <source>
        <dbReference type="ARBA" id="ARBA00000900"/>
    </source>
</evidence>
<comment type="catalytic activity">
    <reaction evidence="1">
        <text>S-ubiquitinyl-[E2 ubiquitin-conjugating enzyme]-L-cysteine + [acceptor protein]-L-lysine = [E2 ubiquitin-conjugating enzyme]-L-cysteine + N(6)-ubiquitinyl-[acceptor protein]-L-lysine.</text>
        <dbReference type="EC" id="2.3.2.27"/>
    </reaction>
</comment>
<evidence type="ECO:0000256" key="6">
    <source>
        <dbReference type="ARBA" id="ARBA00024209"/>
    </source>
</evidence>
<feature type="domain" description="RING-type" evidence="9">
    <location>
        <begin position="148"/>
        <end position="192"/>
    </location>
</feature>
<evidence type="ECO:0000256" key="4">
    <source>
        <dbReference type="ARBA" id="ARBA00022771"/>
    </source>
</evidence>
<dbReference type="PANTHER" id="PTHR14155">
    <property type="entry name" value="RING FINGER DOMAIN-CONTAINING"/>
    <property type="match status" value="1"/>
</dbReference>
<gene>
    <name evidence="11" type="ORF">URODEC1_LOCUS123818</name>
    <name evidence="10" type="ORF">URODEC1_LOCUS50133</name>
</gene>